<feature type="transmembrane region" description="Helical" evidence="1">
    <location>
        <begin position="273"/>
        <end position="298"/>
    </location>
</feature>
<dbReference type="Proteomes" id="UP000002640">
    <property type="component" value="Unassembled WGS sequence"/>
</dbReference>
<dbReference type="GeneID" id="20657851"/>
<feature type="transmembrane region" description="Helical" evidence="1">
    <location>
        <begin position="139"/>
        <end position="160"/>
    </location>
</feature>
<name>G4ZG63_PHYSP</name>
<feature type="transmembrane region" description="Helical" evidence="1">
    <location>
        <begin position="69"/>
        <end position="91"/>
    </location>
</feature>
<dbReference type="AlphaFoldDB" id="G4ZG63"/>
<organism evidence="2 3">
    <name type="scientific">Phytophthora sojae (strain P6497)</name>
    <name type="common">Soybean stem and root rot agent</name>
    <name type="synonym">Phytophthora megasperma f. sp. glycines</name>
    <dbReference type="NCBI Taxonomy" id="1094619"/>
    <lineage>
        <taxon>Eukaryota</taxon>
        <taxon>Sar</taxon>
        <taxon>Stramenopiles</taxon>
        <taxon>Oomycota</taxon>
        <taxon>Peronosporomycetes</taxon>
        <taxon>Peronosporales</taxon>
        <taxon>Peronosporaceae</taxon>
        <taxon>Phytophthora</taxon>
    </lineage>
</organism>
<keyword evidence="1" id="KW-1133">Transmembrane helix</keyword>
<accession>G4ZG63</accession>
<dbReference type="EMBL" id="JH159154">
    <property type="protein sequence ID" value="EGZ17547.1"/>
    <property type="molecule type" value="Genomic_DNA"/>
</dbReference>
<dbReference type="RefSeq" id="XP_009526605.1">
    <property type="nucleotide sequence ID" value="XM_009528310.1"/>
</dbReference>
<feature type="transmembrane region" description="Helical" evidence="1">
    <location>
        <begin position="199"/>
        <end position="221"/>
    </location>
</feature>
<keyword evidence="1" id="KW-0472">Membrane</keyword>
<dbReference type="KEGG" id="psoj:PHYSODRAFT_500573"/>
<feature type="transmembrane region" description="Helical" evidence="1">
    <location>
        <begin position="103"/>
        <end position="127"/>
    </location>
</feature>
<evidence type="ECO:0000313" key="3">
    <source>
        <dbReference type="Proteomes" id="UP000002640"/>
    </source>
</evidence>
<keyword evidence="1" id="KW-0812">Transmembrane</keyword>
<evidence type="ECO:0000256" key="1">
    <source>
        <dbReference type="SAM" id="Phobius"/>
    </source>
</evidence>
<proteinExistence type="predicted"/>
<gene>
    <name evidence="2" type="ORF">PHYSODRAFT_500573</name>
</gene>
<evidence type="ECO:0000313" key="2">
    <source>
        <dbReference type="EMBL" id="EGZ17547.1"/>
    </source>
</evidence>
<reference evidence="2 3" key="1">
    <citation type="journal article" date="2006" name="Science">
        <title>Phytophthora genome sequences uncover evolutionary origins and mechanisms of pathogenesis.</title>
        <authorList>
            <person name="Tyler B.M."/>
            <person name="Tripathy S."/>
            <person name="Zhang X."/>
            <person name="Dehal P."/>
            <person name="Jiang R.H."/>
            <person name="Aerts A."/>
            <person name="Arredondo F.D."/>
            <person name="Baxter L."/>
            <person name="Bensasson D."/>
            <person name="Beynon J.L."/>
            <person name="Chapman J."/>
            <person name="Damasceno C.M."/>
            <person name="Dorrance A.E."/>
            <person name="Dou D."/>
            <person name="Dickerman A.W."/>
            <person name="Dubchak I.L."/>
            <person name="Garbelotto M."/>
            <person name="Gijzen M."/>
            <person name="Gordon S.G."/>
            <person name="Govers F."/>
            <person name="Grunwald N.J."/>
            <person name="Huang W."/>
            <person name="Ivors K.L."/>
            <person name="Jones R.W."/>
            <person name="Kamoun S."/>
            <person name="Krampis K."/>
            <person name="Lamour K.H."/>
            <person name="Lee M.K."/>
            <person name="McDonald W.H."/>
            <person name="Medina M."/>
            <person name="Meijer H.J."/>
            <person name="Nordberg E.K."/>
            <person name="Maclean D.J."/>
            <person name="Ospina-Giraldo M.D."/>
            <person name="Morris P.F."/>
            <person name="Phuntumart V."/>
            <person name="Putnam N.H."/>
            <person name="Rash S."/>
            <person name="Rose J.K."/>
            <person name="Sakihama Y."/>
            <person name="Salamov A.A."/>
            <person name="Savidor A."/>
            <person name="Scheuring C.F."/>
            <person name="Smith B.M."/>
            <person name="Sobral B.W."/>
            <person name="Terry A."/>
            <person name="Torto-Alalibo T.A."/>
            <person name="Win J."/>
            <person name="Xu Z."/>
            <person name="Zhang H."/>
            <person name="Grigoriev I.V."/>
            <person name="Rokhsar D.S."/>
            <person name="Boore J.L."/>
        </authorList>
    </citation>
    <scope>NUCLEOTIDE SEQUENCE [LARGE SCALE GENOMIC DNA]</scope>
    <source>
        <strain evidence="2 3">P6497</strain>
    </source>
</reference>
<keyword evidence="3" id="KW-1185">Reference proteome</keyword>
<dbReference type="InParanoid" id="G4ZG63"/>
<sequence length="299" mass="33699">MPRTTPTSADQEPVSVTSSRVPRISRVTRCCYGLDKLWSEVQVGRQGSNSIERAESMDYYCKNSSLTRVIAVCVLTPLPTLACAILLQYLPLQPPSERWAANWVFWIRLGLMVFLLTFAGVSELKIFIPELHFTWCKRVIIAFGTTAAYMGTCLLVASFVGFPVPFVWQFGGSLLGVYIPLMVLLVFGRKQLDRSSRCYPSLCRFLRFFFAYIVLIELYPLYKVLCDLAPLDISRVVVVVLPVWRLAAENFIVQSTRQLEDLIPAMVTFSVDLFSMLFVSVCISTSGSIRMSLVVIVID</sequence>
<feature type="non-terminal residue" evidence="2">
    <location>
        <position position="299"/>
    </location>
</feature>
<feature type="transmembrane region" description="Helical" evidence="1">
    <location>
        <begin position="166"/>
        <end position="187"/>
    </location>
</feature>
<protein>
    <recommendedName>
        <fullName evidence="4">Transmembrane protein</fullName>
    </recommendedName>
</protein>
<evidence type="ECO:0008006" key="4">
    <source>
        <dbReference type="Google" id="ProtNLM"/>
    </source>
</evidence>